<protein>
    <submittedName>
        <fullName evidence="2">Uncharacterized protein</fullName>
    </submittedName>
</protein>
<feature type="compositionally biased region" description="Polar residues" evidence="1">
    <location>
        <begin position="166"/>
        <end position="179"/>
    </location>
</feature>
<evidence type="ECO:0000313" key="2">
    <source>
        <dbReference type="EMBL" id="KAK2840206.1"/>
    </source>
</evidence>
<feature type="compositionally biased region" description="Pro residues" evidence="1">
    <location>
        <begin position="149"/>
        <end position="162"/>
    </location>
</feature>
<reference evidence="2" key="1">
    <citation type="submission" date="2023-07" db="EMBL/GenBank/DDBJ databases">
        <title>Chromosome-level Genome Assembly of Striped Snakehead (Channa striata).</title>
        <authorList>
            <person name="Liu H."/>
        </authorList>
    </citation>
    <scope>NUCLEOTIDE SEQUENCE</scope>
    <source>
        <strain evidence="2">Gz</strain>
        <tissue evidence="2">Muscle</tissue>
    </source>
</reference>
<proteinExistence type="predicted"/>
<gene>
    <name evidence="2" type="ORF">Q5P01_013946</name>
</gene>
<dbReference type="Proteomes" id="UP001187415">
    <property type="component" value="Unassembled WGS sequence"/>
</dbReference>
<keyword evidence="3" id="KW-1185">Reference proteome</keyword>
<organism evidence="2 3">
    <name type="scientific">Channa striata</name>
    <name type="common">Snakehead murrel</name>
    <name type="synonym">Ophicephalus striatus</name>
    <dbReference type="NCBI Taxonomy" id="64152"/>
    <lineage>
        <taxon>Eukaryota</taxon>
        <taxon>Metazoa</taxon>
        <taxon>Chordata</taxon>
        <taxon>Craniata</taxon>
        <taxon>Vertebrata</taxon>
        <taxon>Euteleostomi</taxon>
        <taxon>Actinopterygii</taxon>
        <taxon>Neopterygii</taxon>
        <taxon>Teleostei</taxon>
        <taxon>Neoteleostei</taxon>
        <taxon>Acanthomorphata</taxon>
        <taxon>Anabantaria</taxon>
        <taxon>Anabantiformes</taxon>
        <taxon>Channoidei</taxon>
        <taxon>Channidae</taxon>
        <taxon>Channa</taxon>
    </lineage>
</organism>
<dbReference type="AlphaFoldDB" id="A0AA88ML77"/>
<feature type="region of interest" description="Disordered" evidence="1">
    <location>
        <begin position="1"/>
        <end position="179"/>
    </location>
</feature>
<evidence type="ECO:0000256" key="1">
    <source>
        <dbReference type="SAM" id="MobiDB-lite"/>
    </source>
</evidence>
<dbReference type="EMBL" id="JAUPFM010000010">
    <property type="protein sequence ID" value="KAK2840206.1"/>
    <property type="molecule type" value="Genomic_DNA"/>
</dbReference>
<sequence length="179" mass="19227">MGACGDGRSPLEIEPEAGGDGRSPPGSRQDTMMEAELENSVGSDSRIFWLMSSPGTRLSEQMPDERRATSAQGQEPEPNELPLTLAREPELDELQTTGTGNGAGYVQSTREQSLSQMWDQCGLPPPWKHDQEQPHSLTSLATNTHTIANPPPPATSYPPPPTTSAGETQSNQSISLAFQ</sequence>
<comment type="caution">
    <text evidence="2">The sequence shown here is derived from an EMBL/GenBank/DDBJ whole genome shotgun (WGS) entry which is preliminary data.</text>
</comment>
<feature type="compositionally biased region" description="Polar residues" evidence="1">
    <location>
        <begin position="106"/>
        <end position="118"/>
    </location>
</feature>
<accession>A0AA88ML77</accession>
<evidence type="ECO:0000313" key="3">
    <source>
        <dbReference type="Proteomes" id="UP001187415"/>
    </source>
</evidence>
<feature type="compositionally biased region" description="Polar residues" evidence="1">
    <location>
        <begin position="134"/>
        <end position="147"/>
    </location>
</feature>
<name>A0AA88ML77_CHASR</name>